<gene>
    <name evidence="7" type="primary">mraZ</name>
    <name evidence="9" type="ORF">IAB07_00365</name>
</gene>
<evidence type="ECO:0000256" key="3">
    <source>
        <dbReference type="ARBA" id="ARBA00022737"/>
    </source>
</evidence>
<dbReference type="CDD" id="cd16321">
    <property type="entry name" value="MraZ_C"/>
    <property type="match status" value="1"/>
</dbReference>
<comment type="caution">
    <text evidence="9">The sequence shown here is derived from an EMBL/GenBank/DDBJ whole genome shotgun (WGS) entry which is preliminary data.</text>
</comment>
<accession>A0A9D1ML78</accession>
<comment type="subcellular location">
    <subcellularLocation>
        <location evidence="7">Cytoplasm</location>
        <location evidence="7">Nucleoid</location>
    </subcellularLocation>
</comment>
<keyword evidence="6 7" id="KW-0804">Transcription</keyword>
<dbReference type="SUPFAM" id="SSF89447">
    <property type="entry name" value="AbrB/MazE/MraZ-like"/>
    <property type="match status" value="1"/>
</dbReference>
<reference evidence="9" key="2">
    <citation type="journal article" date="2021" name="PeerJ">
        <title>Extensive microbial diversity within the chicken gut microbiome revealed by metagenomics and culture.</title>
        <authorList>
            <person name="Gilroy R."/>
            <person name="Ravi A."/>
            <person name="Getino M."/>
            <person name="Pursley I."/>
            <person name="Horton D.L."/>
            <person name="Alikhan N.F."/>
            <person name="Baker D."/>
            <person name="Gharbi K."/>
            <person name="Hall N."/>
            <person name="Watson M."/>
            <person name="Adriaenssens E.M."/>
            <person name="Foster-Nyarko E."/>
            <person name="Jarju S."/>
            <person name="Secka A."/>
            <person name="Antonio M."/>
            <person name="Oren A."/>
            <person name="Chaudhuri R.R."/>
            <person name="La Ragione R."/>
            <person name="Hildebrand F."/>
            <person name="Pallen M.J."/>
        </authorList>
    </citation>
    <scope>NUCLEOTIDE SEQUENCE</scope>
    <source>
        <strain evidence="9">9366</strain>
    </source>
</reference>
<organism evidence="9 10">
    <name type="scientific">Candidatus Caccalectryoclostridium excrementigallinarum</name>
    <dbReference type="NCBI Taxonomy" id="2840710"/>
    <lineage>
        <taxon>Bacteria</taxon>
        <taxon>Bacillati</taxon>
        <taxon>Bacillota</taxon>
        <taxon>Clostridia</taxon>
        <taxon>Christensenellales</taxon>
        <taxon>Christensenellaceae</taxon>
        <taxon>Christensenellaceae incertae sedis</taxon>
        <taxon>Candidatus Caccalectryoclostridium</taxon>
    </lineage>
</organism>
<dbReference type="Proteomes" id="UP000824145">
    <property type="component" value="Unassembled WGS sequence"/>
</dbReference>
<dbReference type="PROSITE" id="PS51740">
    <property type="entry name" value="SPOVT_ABRB"/>
    <property type="match status" value="1"/>
</dbReference>
<keyword evidence="2 7" id="KW-0963">Cytoplasm</keyword>
<comment type="subunit">
    <text evidence="7">Forms oligomers.</text>
</comment>
<keyword evidence="4 7" id="KW-0805">Transcription regulation</keyword>
<evidence type="ECO:0000313" key="9">
    <source>
        <dbReference type="EMBL" id="HIU62206.1"/>
    </source>
</evidence>
<dbReference type="InterPro" id="IPR035644">
    <property type="entry name" value="MraZ_C"/>
</dbReference>
<dbReference type="GO" id="GO:2000143">
    <property type="term" value="P:negative regulation of DNA-templated transcription initiation"/>
    <property type="evidence" value="ECO:0007669"/>
    <property type="project" value="TreeGrafter"/>
</dbReference>
<sequence length="123" mass="13859">MGTSKIYAMYSAGGCVSFITEEEADKLFAHFEGMITVADSKVLASARLLMAYVSEITEDSQGRFTLPPDLKKMADLGRDVIFVGMGNKVELWDAKRFEDNINGVEYEYPYMEKFAQISEEIVF</sequence>
<proteinExistence type="inferred from homology"/>
<keyword evidence="3" id="KW-0677">Repeat</keyword>
<dbReference type="InterPro" id="IPR003444">
    <property type="entry name" value="MraZ"/>
</dbReference>
<dbReference type="InterPro" id="IPR020603">
    <property type="entry name" value="MraZ_dom"/>
</dbReference>
<comment type="similarity">
    <text evidence="7">Belongs to the MraZ family.</text>
</comment>
<dbReference type="InterPro" id="IPR037914">
    <property type="entry name" value="SpoVT-AbrB_sf"/>
</dbReference>
<dbReference type="PANTHER" id="PTHR34701:SF1">
    <property type="entry name" value="TRANSCRIPTIONAL REGULATOR MRAZ"/>
    <property type="match status" value="1"/>
</dbReference>
<evidence type="ECO:0000256" key="2">
    <source>
        <dbReference type="ARBA" id="ARBA00022490"/>
    </source>
</evidence>
<dbReference type="InterPro" id="IPR038619">
    <property type="entry name" value="MraZ_sf"/>
</dbReference>
<evidence type="ECO:0000313" key="10">
    <source>
        <dbReference type="Proteomes" id="UP000824145"/>
    </source>
</evidence>
<keyword evidence="5 7" id="KW-0238">DNA-binding</keyword>
<dbReference type="GO" id="GO:0005737">
    <property type="term" value="C:cytoplasm"/>
    <property type="evidence" value="ECO:0007669"/>
    <property type="project" value="UniProtKB-UniRule"/>
</dbReference>
<evidence type="ECO:0000259" key="8">
    <source>
        <dbReference type="PROSITE" id="PS51740"/>
    </source>
</evidence>
<dbReference type="Gene3D" id="3.40.1550.20">
    <property type="entry name" value="Transcriptional regulator MraZ domain"/>
    <property type="match status" value="1"/>
</dbReference>
<evidence type="ECO:0000256" key="1">
    <source>
        <dbReference type="ARBA" id="ARBA00013860"/>
    </source>
</evidence>
<evidence type="ECO:0000256" key="5">
    <source>
        <dbReference type="ARBA" id="ARBA00023125"/>
    </source>
</evidence>
<dbReference type="GO" id="GO:0000976">
    <property type="term" value="F:transcription cis-regulatory region binding"/>
    <property type="evidence" value="ECO:0007669"/>
    <property type="project" value="TreeGrafter"/>
</dbReference>
<evidence type="ECO:0000256" key="7">
    <source>
        <dbReference type="HAMAP-Rule" id="MF_01008"/>
    </source>
</evidence>
<feature type="domain" description="SpoVT-AbrB" evidence="8">
    <location>
        <begin position="53"/>
        <end position="96"/>
    </location>
</feature>
<evidence type="ECO:0000256" key="6">
    <source>
        <dbReference type="ARBA" id="ARBA00023163"/>
    </source>
</evidence>
<name>A0A9D1ML78_9FIRM</name>
<dbReference type="AlphaFoldDB" id="A0A9D1ML78"/>
<dbReference type="PANTHER" id="PTHR34701">
    <property type="entry name" value="TRANSCRIPTIONAL REGULATOR MRAZ"/>
    <property type="match status" value="1"/>
</dbReference>
<dbReference type="GO" id="GO:0003700">
    <property type="term" value="F:DNA-binding transcription factor activity"/>
    <property type="evidence" value="ECO:0007669"/>
    <property type="project" value="UniProtKB-UniRule"/>
</dbReference>
<dbReference type="EMBL" id="DVNJ01000001">
    <property type="protein sequence ID" value="HIU62206.1"/>
    <property type="molecule type" value="Genomic_DNA"/>
</dbReference>
<reference evidence="9" key="1">
    <citation type="submission" date="2020-10" db="EMBL/GenBank/DDBJ databases">
        <authorList>
            <person name="Gilroy R."/>
        </authorList>
    </citation>
    <scope>NUCLEOTIDE SEQUENCE</scope>
    <source>
        <strain evidence="9">9366</strain>
    </source>
</reference>
<dbReference type="HAMAP" id="MF_01008">
    <property type="entry name" value="MraZ"/>
    <property type="match status" value="1"/>
</dbReference>
<dbReference type="InterPro" id="IPR007159">
    <property type="entry name" value="SpoVT-AbrB_dom"/>
</dbReference>
<dbReference type="GO" id="GO:0009295">
    <property type="term" value="C:nucleoid"/>
    <property type="evidence" value="ECO:0007669"/>
    <property type="project" value="UniProtKB-SubCell"/>
</dbReference>
<protein>
    <recommendedName>
        <fullName evidence="1 7">Transcriptional regulator MraZ</fullName>
    </recommendedName>
</protein>
<dbReference type="Pfam" id="PF02381">
    <property type="entry name" value="MraZ"/>
    <property type="match status" value="1"/>
</dbReference>
<evidence type="ECO:0000256" key="4">
    <source>
        <dbReference type="ARBA" id="ARBA00023015"/>
    </source>
</evidence>